<evidence type="ECO:0000256" key="4">
    <source>
        <dbReference type="ARBA" id="ARBA00025483"/>
    </source>
</evidence>
<evidence type="ECO:0000313" key="7">
    <source>
        <dbReference type="EMBL" id="USF86580.1"/>
    </source>
</evidence>
<dbReference type="GO" id="GO:0006259">
    <property type="term" value="P:DNA metabolic process"/>
    <property type="evidence" value="ECO:0007669"/>
    <property type="project" value="UniProtKB-ARBA"/>
</dbReference>
<protein>
    <submittedName>
        <fullName evidence="7">DNA polymerase III subunit epsilon</fullName>
    </submittedName>
</protein>
<dbReference type="InterPro" id="IPR013520">
    <property type="entry name" value="Ribonucl_H"/>
</dbReference>
<keyword evidence="2" id="KW-0378">Hydrolase</keyword>
<dbReference type="CDD" id="cd06127">
    <property type="entry name" value="DEDDh"/>
    <property type="match status" value="1"/>
</dbReference>
<comment type="function">
    <text evidence="4">DNA polymerase III is a complex, multichain enzyme responsible for most of the replicative synthesis in bacteria. The epsilon subunit contain the editing function and is a proofreading 3'-5' exonuclease.</text>
</comment>
<dbReference type="InterPro" id="IPR036397">
    <property type="entry name" value="RNaseH_sf"/>
</dbReference>
<dbReference type="GO" id="GO:0008408">
    <property type="term" value="F:3'-5' exonuclease activity"/>
    <property type="evidence" value="ECO:0007669"/>
    <property type="project" value="TreeGrafter"/>
</dbReference>
<dbReference type="PANTHER" id="PTHR30231">
    <property type="entry name" value="DNA POLYMERASE III SUBUNIT EPSILON"/>
    <property type="match status" value="1"/>
</dbReference>
<keyword evidence="8" id="KW-1185">Reference proteome</keyword>
<dbReference type="PANTHER" id="PTHR30231:SF4">
    <property type="entry name" value="PROTEIN NEN2"/>
    <property type="match status" value="1"/>
</dbReference>
<dbReference type="SUPFAM" id="SSF53098">
    <property type="entry name" value="Ribonuclease H-like"/>
    <property type="match status" value="1"/>
</dbReference>
<dbReference type="GO" id="GO:0005829">
    <property type="term" value="C:cytosol"/>
    <property type="evidence" value="ECO:0007669"/>
    <property type="project" value="TreeGrafter"/>
</dbReference>
<evidence type="ECO:0000259" key="6">
    <source>
        <dbReference type="SMART" id="SM00479"/>
    </source>
</evidence>
<reference evidence="7" key="1">
    <citation type="journal article" date="2022" name="Mol. Ecol. Resour.">
        <title>The complete and closed genome of the facultative generalist Candidatus Endoriftia persephone from deep-sea hydrothermal vents.</title>
        <authorList>
            <person name="de Oliveira A.L."/>
            <person name="Srivastava A."/>
            <person name="Espada-Hinojosa S."/>
            <person name="Bright M."/>
        </authorList>
    </citation>
    <scope>NUCLEOTIDE SEQUENCE</scope>
    <source>
        <strain evidence="7">Tica-EPR-9o50.N</strain>
    </source>
</reference>
<evidence type="ECO:0000256" key="1">
    <source>
        <dbReference type="ARBA" id="ARBA00022722"/>
    </source>
</evidence>
<dbReference type="SMART" id="SM00479">
    <property type="entry name" value="EXOIII"/>
    <property type="match status" value="1"/>
</dbReference>
<evidence type="ECO:0000256" key="2">
    <source>
        <dbReference type="ARBA" id="ARBA00022801"/>
    </source>
</evidence>
<keyword evidence="3" id="KW-0269">Exonuclease</keyword>
<keyword evidence="1" id="KW-0540">Nuclease</keyword>
<dbReference type="Pfam" id="PF00929">
    <property type="entry name" value="RNase_T"/>
    <property type="match status" value="1"/>
</dbReference>
<feature type="domain" description="Exonuclease" evidence="6">
    <location>
        <begin position="43"/>
        <end position="217"/>
    </location>
</feature>
<sequence length="230" mass="25935">MFERLFSKQHQRKRALAKAPAGVMRDYLTAPFPSSKTPCTELEIVSLDLETTGLKPKQDSILSIGLVNIRALQIHLDTAWHRVIRVEQQIPESSAVIHQITDDHAAAGIPLEEALPQLLRQLSGKVMLAHYKSIEQNFLDAACQRLYGTPFIIPIIDTLELAQRLFAQRNHSIQPGDLRLFNLRPRYNLPHYKAHNALSDALATAELFLAMAAEMAPRPAQCRLDQFQTD</sequence>
<organism evidence="7 8">
    <name type="scientific">Candidatus Endoriftia persephonae</name>
    <dbReference type="NCBI Taxonomy" id="393765"/>
    <lineage>
        <taxon>Bacteria</taxon>
        <taxon>Pseudomonadati</taxon>
        <taxon>Pseudomonadota</taxon>
        <taxon>Gammaproteobacteria</taxon>
        <taxon>Chromatiales</taxon>
        <taxon>Sedimenticolaceae</taxon>
        <taxon>Candidatus Endoriftia</taxon>
    </lineage>
</organism>
<proteinExistence type="predicted"/>
<name>A0A9J6ZUV6_9GAMM</name>
<comment type="subunit">
    <text evidence="5">DNA polymerase III contains a core (composed of alpha, epsilon and theta chains) that associates with a tau subunit. This core dimerizes to form the POLIII' complex. PolIII' associates with the gamma complex (composed of gamma, delta, delta', psi and chi chains) and with the beta chain to form the complete DNA polymerase III complex.</text>
</comment>
<dbReference type="FunFam" id="3.30.420.10:FF:000045">
    <property type="entry name" value="3'-5' exonuclease DinG"/>
    <property type="match status" value="1"/>
</dbReference>
<dbReference type="GO" id="GO:0003676">
    <property type="term" value="F:nucleic acid binding"/>
    <property type="evidence" value="ECO:0007669"/>
    <property type="project" value="InterPro"/>
</dbReference>
<accession>A0A9J6ZUV6</accession>
<dbReference type="Gene3D" id="3.30.420.10">
    <property type="entry name" value="Ribonuclease H-like superfamily/Ribonuclease H"/>
    <property type="match status" value="1"/>
</dbReference>
<dbReference type="EMBL" id="CP090569">
    <property type="protein sequence ID" value="USF86580.1"/>
    <property type="molecule type" value="Genomic_DNA"/>
</dbReference>
<evidence type="ECO:0000256" key="3">
    <source>
        <dbReference type="ARBA" id="ARBA00022839"/>
    </source>
</evidence>
<dbReference type="Proteomes" id="UP001056649">
    <property type="component" value="Chromosome"/>
</dbReference>
<dbReference type="KEGG" id="eps:L0Y14_10560"/>
<dbReference type="AlphaFoldDB" id="A0A9J6ZUV6"/>
<dbReference type="RefSeq" id="WP_005961838.1">
    <property type="nucleotide sequence ID" value="NZ_CP090569.1"/>
</dbReference>
<gene>
    <name evidence="7" type="ORF">L0Y14_10560</name>
</gene>
<evidence type="ECO:0000256" key="5">
    <source>
        <dbReference type="ARBA" id="ARBA00026073"/>
    </source>
</evidence>
<evidence type="ECO:0000313" key="8">
    <source>
        <dbReference type="Proteomes" id="UP001056649"/>
    </source>
</evidence>
<dbReference type="InterPro" id="IPR012337">
    <property type="entry name" value="RNaseH-like_sf"/>
</dbReference>